<dbReference type="Gene3D" id="3.90.320.10">
    <property type="match status" value="1"/>
</dbReference>
<accession>A0A162L9I2</accession>
<dbReference type="Pfam" id="PF12684">
    <property type="entry name" value="DUF3799"/>
    <property type="match status" value="1"/>
</dbReference>
<dbReference type="InterPro" id="IPR011604">
    <property type="entry name" value="PDDEXK-like_dom_sf"/>
</dbReference>
<dbReference type="AlphaFoldDB" id="A0A162L9I2"/>
<dbReference type="Proteomes" id="UP000077384">
    <property type="component" value="Unassembled WGS sequence"/>
</dbReference>
<evidence type="ECO:0000256" key="1">
    <source>
        <dbReference type="ARBA" id="ARBA00022801"/>
    </source>
</evidence>
<sequence length="258" mass="30230">MVVTKENYFTPENDKEYMSVSLFKSFKKCEAKTMARLNGEWEDDNKDALLLGSYVHAWSEGSLEEFKVQHPEMYSTRGKTKGQLKSTFQIADRMIATLKDDKLVKEAREGQKEVIQTAELFGVPWKAMFDIYNPQKKVIVDLKTTRNIHSKFNGNENFITHYDYLLQMAIYCEIDRINRKADDYFQPHIIAVSKEDIPDKAVILLGTEFIEDKLLETEILMDRVKAVWQGREQPTRCEECDYCRATKKLEKTIFYMDL</sequence>
<gene>
    <name evidence="3" type="ORF">WX73_00350</name>
</gene>
<protein>
    <recommendedName>
        <fullName evidence="2">Putative exodeoxyribonuclease 8 PDDEXK-like domain-containing protein</fullName>
    </recommendedName>
</protein>
<name>A0A162L9I2_9CLOT</name>
<dbReference type="GO" id="GO:0016787">
    <property type="term" value="F:hydrolase activity"/>
    <property type="evidence" value="ECO:0007669"/>
    <property type="project" value="UniProtKB-KW"/>
</dbReference>
<feature type="domain" description="Putative exodeoxyribonuclease 8 PDDEXK-like" evidence="2">
    <location>
        <begin position="19"/>
        <end position="246"/>
    </location>
</feature>
<organism evidence="3 4">
    <name type="scientific">Clostridium coskatii</name>
    <dbReference type="NCBI Taxonomy" id="1705578"/>
    <lineage>
        <taxon>Bacteria</taxon>
        <taxon>Bacillati</taxon>
        <taxon>Bacillota</taxon>
        <taxon>Clostridia</taxon>
        <taxon>Eubacteriales</taxon>
        <taxon>Clostridiaceae</taxon>
        <taxon>Clostridium</taxon>
    </lineage>
</organism>
<keyword evidence="1" id="KW-0378">Hydrolase</keyword>
<proteinExistence type="predicted"/>
<dbReference type="RefSeq" id="WP_063601169.1">
    <property type="nucleotide sequence ID" value="NZ_LITQ01000015.1"/>
</dbReference>
<dbReference type="InterPro" id="IPR024432">
    <property type="entry name" value="Put_RecE_PDDEXK-like_dom"/>
</dbReference>
<dbReference type="PATRIC" id="fig|1705578.3.peg.733"/>
<reference evidence="3 4" key="1">
    <citation type="journal article" date="2015" name="Biotechnol. Bioeng.">
        <title>Genome sequence and phenotypic characterization of Caulobacter segnis.</title>
        <authorList>
            <person name="Patel S."/>
            <person name="Fletcher B."/>
            <person name="Scott D.C."/>
            <person name="Ely B."/>
        </authorList>
    </citation>
    <scope>NUCLEOTIDE SEQUENCE [LARGE SCALE GENOMIC DNA]</scope>
    <source>
        <strain evidence="3 4">PS02</strain>
    </source>
</reference>
<evidence type="ECO:0000313" key="4">
    <source>
        <dbReference type="Proteomes" id="UP000077384"/>
    </source>
</evidence>
<evidence type="ECO:0000313" key="3">
    <source>
        <dbReference type="EMBL" id="OAA93032.1"/>
    </source>
</evidence>
<dbReference type="EMBL" id="LITQ01000015">
    <property type="protein sequence ID" value="OAA93032.1"/>
    <property type="molecule type" value="Genomic_DNA"/>
</dbReference>
<evidence type="ECO:0000259" key="2">
    <source>
        <dbReference type="Pfam" id="PF12684"/>
    </source>
</evidence>
<comment type="caution">
    <text evidence="3">The sequence shown here is derived from an EMBL/GenBank/DDBJ whole genome shotgun (WGS) entry which is preliminary data.</text>
</comment>